<sequence>MKTYLALLRGINVSGKNPVPMAKLKASLSELGLADVQTYLQSGNVVFRTKKSSSPAKLATEIEAVITRDFGYKVPVLVLTAAEIELRCAQAPRRGGRASRSLQRGSSAPLPAPLRPDQAQQHVVRKSAGSKGNH</sequence>
<keyword evidence="3" id="KW-1185">Reference proteome</keyword>
<dbReference type="PANTHER" id="PTHR36439:SF1">
    <property type="entry name" value="DUF1697 DOMAIN-CONTAINING PROTEIN"/>
    <property type="match status" value="1"/>
</dbReference>
<feature type="region of interest" description="Disordered" evidence="1">
    <location>
        <begin position="90"/>
        <end position="134"/>
    </location>
</feature>
<name>A0ABT3GCG4_9BACT</name>
<accession>A0ABT3GCG4</accession>
<evidence type="ECO:0000313" key="3">
    <source>
        <dbReference type="Proteomes" id="UP001320876"/>
    </source>
</evidence>
<dbReference type="InterPro" id="IPR012545">
    <property type="entry name" value="DUF1697"/>
</dbReference>
<dbReference type="SUPFAM" id="SSF160379">
    <property type="entry name" value="SP0830-like"/>
    <property type="match status" value="1"/>
</dbReference>
<gene>
    <name evidence="2" type="ORF">OKA05_01160</name>
</gene>
<dbReference type="EMBL" id="JAPDDT010000001">
    <property type="protein sequence ID" value="MCW1921141.1"/>
    <property type="molecule type" value="Genomic_DNA"/>
</dbReference>
<dbReference type="Proteomes" id="UP001320876">
    <property type="component" value="Unassembled WGS sequence"/>
</dbReference>
<dbReference type="Gene3D" id="3.30.70.1280">
    <property type="entry name" value="SP0830-like domains"/>
    <property type="match status" value="1"/>
</dbReference>
<protein>
    <submittedName>
        <fullName evidence="2">DUF1697 domain-containing protein</fullName>
    </submittedName>
</protein>
<dbReference type="Pfam" id="PF08002">
    <property type="entry name" value="DUF1697"/>
    <property type="match status" value="1"/>
</dbReference>
<dbReference type="PANTHER" id="PTHR36439">
    <property type="entry name" value="BLL4334 PROTEIN"/>
    <property type="match status" value="1"/>
</dbReference>
<reference evidence="2 3" key="1">
    <citation type="submission" date="2022-10" db="EMBL/GenBank/DDBJ databases">
        <title>Luteolibacter arcticus strain CCTCC AB 2014275, whole genome shotgun sequencing project.</title>
        <authorList>
            <person name="Zhao G."/>
            <person name="Shen L."/>
        </authorList>
    </citation>
    <scope>NUCLEOTIDE SEQUENCE [LARGE SCALE GENOMIC DNA]</scope>
    <source>
        <strain evidence="2 3">CCTCC AB 2014275</strain>
    </source>
</reference>
<organism evidence="2 3">
    <name type="scientific">Luteolibacter arcticus</name>
    <dbReference type="NCBI Taxonomy" id="1581411"/>
    <lineage>
        <taxon>Bacteria</taxon>
        <taxon>Pseudomonadati</taxon>
        <taxon>Verrucomicrobiota</taxon>
        <taxon>Verrucomicrobiia</taxon>
        <taxon>Verrucomicrobiales</taxon>
        <taxon>Verrucomicrobiaceae</taxon>
        <taxon>Luteolibacter</taxon>
    </lineage>
</organism>
<comment type="caution">
    <text evidence="2">The sequence shown here is derived from an EMBL/GenBank/DDBJ whole genome shotgun (WGS) entry which is preliminary data.</text>
</comment>
<evidence type="ECO:0000256" key="1">
    <source>
        <dbReference type="SAM" id="MobiDB-lite"/>
    </source>
</evidence>
<evidence type="ECO:0000313" key="2">
    <source>
        <dbReference type="EMBL" id="MCW1921141.1"/>
    </source>
</evidence>
<proteinExistence type="predicted"/>
<dbReference type="RefSeq" id="WP_264485250.1">
    <property type="nucleotide sequence ID" value="NZ_JAPDDT010000001.1"/>
</dbReference>